<name>A0ABQ0Q3S4_9PROT</name>
<protein>
    <submittedName>
        <fullName evidence="4">D-alanyl-D-alanine carboxypeptidase</fullName>
    </submittedName>
</protein>
<dbReference type="EMBL" id="BAPV01000016">
    <property type="protein sequence ID" value="GBQ90058.1"/>
    <property type="molecule type" value="Genomic_DNA"/>
</dbReference>
<dbReference type="PROSITE" id="PS51257">
    <property type="entry name" value="PROKAR_LIPOPROTEIN"/>
    <property type="match status" value="1"/>
</dbReference>
<dbReference type="PANTHER" id="PTHR30023:SF0">
    <property type="entry name" value="PENICILLIN-SENSITIVE CARBOXYPEPTIDASE A"/>
    <property type="match status" value="1"/>
</dbReference>
<keyword evidence="2" id="KW-0378">Hydrolase</keyword>
<evidence type="ECO:0000256" key="2">
    <source>
        <dbReference type="ARBA" id="ARBA00022801"/>
    </source>
</evidence>
<dbReference type="Gene3D" id="3.40.710.10">
    <property type="entry name" value="DD-peptidase/beta-lactamase superfamily"/>
    <property type="match status" value="2"/>
</dbReference>
<feature type="signal peptide" evidence="3">
    <location>
        <begin position="1"/>
        <end position="15"/>
    </location>
</feature>
<evidence type="ECO:0000256" key="1">
    <source>
        <dbReference type="ARBA" id="ARBA00006096"/>
    </source>
</evidence>
<evidence type="ECO:0000256" key="3">
    <source>
        <dbReference type="SAM" id="SignalP"/>
    </source>
</evidence>
<keyword evidence="4" id="KW-0645">Protease</keyword>
<dbReference type="Proteomes" id="UP001062776">
    <property type="component" value="Unassembled WGS sequence"/>
</dbReference>
<dbReference type="SUPFAM" id="SSF56601">
    <property type="entry name" value="beta-lactamase/transpeptidase-like"/>
    <property type="match status" value="1"/>
</dbReference>
<dbReference type="RefSeq" id="WP_264815843.1">
    <property type="nucleotide sequence ID" value="NZ_BAPV01000016.1"/>
</dbReference>
<organism evidence="4 5">
    <name type="scientific">Asaia krungthepensis NRIC 0535</name>
    <dbReference type="NCBI Taxonomy" id="1307925"/>
    <lineage>
        <taxon>Bacteria</taxon>
        <taxon>Pseudomonadati</taxon>
        <taxon>Pseudomonadota</taxon>
        <taxon>Alphaproteobacteria</taxon>
        <taxon>Acetobacterales</taxon>
        <taxon>Acetobacteraceae</taxon>
        <taxon>Asaia</taxon>
    </lineage>
</organism>
<dbReference type="PRINTS" id="PR00922">
    <property type="entry name" value="DADACBPTASE3"/>
</dbReference>
<keyword evidence="3" id="KW-0732">Signal</keyword>
<dbReference type="Gene3D" id="3.50.80.20">
    <property type="entry name" value="D-Ala-D-Ala carboxypeptidase C, peptidase S13"/>
    <property type="match status" value="1"/>
</dbReference>
<evidence type="ECO:0000313" key="4">
    <source>
        <dbReference type="EMBL" id="GBQ90058.1"/>
    </source>
</evidence>
<evidence type="ECO:0000313" key="5">
    <source>
        <dbReference type="Proteomes" id="UP001062776"/>
    </source>
</evidence>
<dbReference type="InterPro" id="IPR012338">
    <property type="entry name" value="Beta-lactam/transpept-like"/>
</dbReference>
<accession>A0ABQ0Q3S4</accession>
<dbReference type="InterPro" id="IPR000667">
    <property type="entry name" value="Peptidase_S13"/>
</dbReference>
<sequence>MRLAALLLASTIGLAACAPRLPPDLQAGDALSSTLAPLLAPLEATGARWGILVTDTANHTLYAHNATQRFIPASNTKLFTTAAALAARAILESNASTAGTRLYLIPHRGKSPDLVLLGAADPALSDSSECLEHCLVTLASAVSAAGIRSVHKVIGDDTLFPDIRWGEGWSWNNLASPYGTAVSALTLDNNIGTLTLSPALKAGLPARLTEISPPYRFANRVETTATGPASVRMALMPGQETGTLNGTFPRDASPMRVSFGLVDPALTAAEHLRARLETLGIHTAHVMARHRAADETRFELPARALLLAQHPQMSLGNDIRVILKDSQNLHAELLLRRLGLIAGDGSVEAGQRERMALLAQSGVIFNRLTLADGSGMSSYNRVTPRDIVSLLLWADRQPWGKEWEEDLPLAGEDGTLAKRFQGTMVAGHFHAKTGTLNGTHALSGVLTAASGRKLMVSILLNDVPEDLPATSPQATEAMDRIVERVAAMN</sequence>
<keyword evidence="5" id="KW-1185">Reference proteome</keyword>
<comment type="caution">
    <text evidence="4">The sequence shown here is derived from an EMBL/GenBank/DDBJ whole genome shotgun (WGS) entry which is preliminary data.</text>
</comment>
<proteinExistence type="inferred from homology"/>
<dbReference type="PANTHER" id="PTHR30023">
    <property type="entry name" value="D-ALANYL-D-ALANINE CARBOXYPEPTIDASE"/>
    <property type="match status" value="1"/>
</dbReference>
<dbReference type="GO" id="GO:0004180">
    <property type="term" value="F:carboxypeptidase activity"/>
    <property type="evidence" value="ECO:0007669"/>
    <property type="project" value="UniProtKB-KW"/>
</dbReference>
<gene>
    <name evidence="4" type="ORF">AA0535_1948</name>
</gene>
<reference evidence="4" key="1">
    <citation type="submission" date="2013-04" db="EMBL/GenBank/DDBJ databases">
        <title>The genome sequencing project of 58 acetic acid bacteria.</title>
        <authorList>
            <person name="Okamoto-Kainuma A."/>
            <person name="Ishikawa M."/>
            <person name="Umino S."/>
            <person name="Koizumi Y."/>
            <person name="Shiwa Y."/>
            <person name="Yoshikawa H."/>
            <person name="Matsutani M."/>
            <person name="Matsushita K."/>
        </authorList>
    </citation>
    <scope>NUCLEOTIDE SEQUENCE</scope>
    <source>
        <strain evidence="4">NRIC 0535</strain>
    </source>
</reference>
<comment type="similarity">
    <text evidence="1">Belongs to the peptidase S13 family.</text>
</comment>
<feature type="chain" id="PRO_5047478108" evidence="3">
    <location>
        <begin position="16"/>
        <end position="489"/>
    </location>
</feature>
<dbReference type="NCBIfam" id="TIGR00666">
    <property type="entry name" value="PBP4"/>
    <property type="match status" value="1"/>
</dbReference>
<keyword evidence="4" id="KW-0121">Carboxypeptidase</keyword>
<dbReference type="Pfam" id="PF02113">
    <property type="entry name" value="Peptidase_S13"/>
    <property type="match status" value="1"/>
</dbReference>